<evidence type="ECO:0000313" key="1">
    <source>
        <dbReference type="EMBL" id="GLR20203.1"/>
    </source>
</evidence>
<comment type="caution">
    <text evidence="1">The sequence shown here is derived from an EMBL/GenBank/DDBJ whole genome shotgun (WGS) entry which is preliminary data.</text>
</comment>
<dbReference type="AlphaFoldDB" id="A0AA37WGT9"/>
<dbReference type="SUPFAM" id="SSF56925">
    <property type="entry name" value="OMPA-like"/>
    <property type="match status" value="1"/>
</dbReference>
<evidence type="ECO:0000313" key="2">
    <source>
        <dbReference type="Proteomes" id="UP001156666"/>
    </source>
</evidence>
<sequence length="426" mass="49544">MKTFIIVVLVGITHLCHSQVYTEKQTRHRFAQLNLGVDFQSSFGGSTKYLDELGNPQSLNLTNSYSPRFLIGGTHFWGHADIYIAIPLFSSTLKKNNQEVFAFRGVETVFKYYPLRIENNKIRPYLGTSLAPFYFEQRNNNFQYSSGPELNHTSFPFLGGLTFNSKNHLIELGFAWNYQNKQDYYISRTQIEKINTPPLYTTLSYRYMLETTLSAEKDWESGRTNEVTEILAKRGRLNGLYVGVGISSAFWLNQSSYNKASQPYISKYSTSIMPDFTIGYYLHKPDLNVAIGYRGYGTSTNTYGTIQQLHRKSFLFEATKYLFDYHGFVPFVGPAISYENLSFEEDFEGQRTLDIEDLKLGYGLTFGWDIRPNRIQSWILRTNLRWYPNLFLEVEPKSEVSFDNLEFNFIQLIIYPNRMIKRKPNH</sequence>
<dbReference type="Proteomes" id="UP001156666">
    <property type="component" value="Unassembled WGS sequence"/>
</dbReference>
<name>A0AA37WGT9_9BACT</name>
<gene>
    <name evidence="1" type="ORF">GCM10007940_48190</name>
</gene>
<dbReference type="RefSeq" id="WP_235295539.1">
    <property type="nucleotide sequence ID" value="NZ_BSOH01000037.1"/>
</dbReference>
<proteinExistence type="predicted"/>
<reference evidence="1" key="2">
    <citation type="submission" date="2023-01" db="EMBL/GenBank/DDBJ databases">
        <title>Draft genome sequence of Portibacter lacus strain NBRC 108769.</title>
        <authorList>
            <person name="Sun Q."/>
            <person name="Mori K."/>
        </authorList>
    </citation>
    <scope>NUCLEOTIDE SEQUENCE</scope>
    <source>
        <strain evidence="1">NBRC 108769</strain>
    </source>
</reference>
<reference evidence="1" key="1">
    <citation type="journal article" date="2014" name="Int. J. Syst. Evol. Microbiol.">
        <title>Complete genome sequence of Corynebacterium casei LMG S-19264T (=DSM 44701T), isolated from a smear-ripened cheese.</title>
        <authorList>
            <consortium name="US DOE Joint Genome Institute (JGI-PGF)"/>
            <person name="Walter F."/>
            <person name="Albersmeier A."/>
            <person name="Kalinowski J."/>
            <person name="Ruckert C."/>
        </authorList>
    </citation>
    <scope>NUCLEOTIDE SEQUENCE</scope>
    <source>
        <strain evidence="1">NBRC 108769</strain>
    </source>
</reference>
<keyword evidence="2" id="KW-1185">Reference proteome</keyword>
<dbReference type="InterPro" id="IPR011250">
    <property type="entry name" value="OMP/PagP_B-barrel"/>
</dbReference>
<dbReference type="EMBL" id="BSOH01000037">
    <property type="protein sequence ID" value="GLR20203.1"/>
    <property type="molecule type" value="Genomic_DNA"/>
</dbReference>
<accession>A0AA37WGT9</accession>
<organism evidence="1 2">
    <name type="scientific">Portibacter lacus</name>
    <dbReference type="NCBI Taxonomy" id="1099794"/>
    <lineage>
        <taxon>Bacteria</taxon>
        <taxon>Pseudomonadati</taxon>
        <taxon>Bacteroidota</taxon>
        <taxon>Saprospiria</taxon>
        <taxon>Saprospirales</taxon>
        <taxon>Haliscomenobacteraceae</taxon>
        <taxon>Portibacter</taxon>
    </lineage>
</organism>
<protein>
    <submittedName>
        <fullName evidence="1">Uncharacterized protein</fullName>
    </submittedName>
</protein>